<organism evidence="2 3">
    <name type="scientific">Aspergillus granulosus</name>
    <dbReference type="NCBI Taxonomy" id="176169"/>
    <lineage>
        <taxon>Eukaryota</taxon>
        <taxon>Fungi</taxon>
        <taxon>Dikarya</taxon>
        <taxon>Ascomycota</taxon>
        <taxon>Pezizomycotina</taxon>
        <taxon>Eurotiomycetes</taxon>
        <taxon>Eurotiomycetidae</taxon>
        <taxon>Eurotiales</taxon>
        <taxon>Aspergillaceae</taxon>
        <taxon>Aspergillus</taxon>
        <taxon>Aspergillus subgen. Nidulantes</taxon>
    </lineage>
</organism>
<name>A0ABR4I2L9_9EURO</name>
<dbReference type="Pfam" id="PF03525">
    <property type="entry name" value="Meiotic_rec114"/>
    <property type="match status" value="1"/>
</dbReference>
<dbReference type="EMBL" id="JBFXLT010000003">
    <property type="protein sequence ID" value="KAL2821975.1"/>
    <property type="molecule type" value="Genomic_DNA"/>
</dbReference>
<protein>
    <submittedName>
        <fullName evidence="2">Uncharacterized protein</fullName>
    </submittedName>
</protein>
<sequence length="412" mass="45180">MCHFHSSQTFQDSTTLGRFQLAKFSYAINSKNSKGPFTWSHVYGNNELVGIFESYADPLPGNIIFKIIRNDAVLEEVNLTELARELKNQTQGKSATSIVSLVVRRPCLAMKFPLSNDRAYRFQIMFSSDGDYCSALAILREMKCVFVEMNATSGRQSSRLGSSHLASSTGLSSSSENIMPSVSMAQPYTSNPAINSFSNRSLSSSASSSATLAKSSPTFSTLDSSNAPPTAATTIPEVALPPSNDWNKELPTRPFTAIVQRNFEDLDLPPKRDLPFLKPAPKRTRKAPESADAMPSKTPRTGPRSNPKTTTKSRGKTASRTTPSASESVHREEDTSHATTATAGTQTDMEPLKSSSAYDSHSTTALTRFLFHTEEERHAMLQKLFCDLLNDNAFTQLCVDVEGTWTRMLTGK</sequence>
<feature type="region of interest" description="Disordered" evidence="1">
    <location>
        <begin position="266"/>
        <end position="357"/>
    </location>
</feature>
<feature type="compositionally biased region" description="Polar residues" evidence="1">
    <location>
        <begin position="318"/>
        <end position="327"/>
    </location>
</feature>
<accession>A0ABR4I2L9</accession>
<dbReference type="InterPro" id="IPR004354">
    <property type="entry name" value="Meiotic_Rec114"/>
</dbReference>
<proteinExistence type="predicted"/>
<feature type="region of interest" description="Disordered" evidence="1">
    <location>
        <begin position="215"/>
        <end position="249"/>
    </location>
</feature>
<evidence type="ECO:0000313" key="3">
    <source>
        <dbReference type="Proteomes" id="UP001610334"/>
    </source>
</evidence>
<feature type="region of interest" description="Disordered" evidence="1">
    <location>
        <begin position="156"/>
        <end position="177"/>
    </location>
</feature>
<dbReference type="Proteomes" id="UP001610334">
    <property type="component" value="Unassembled WGS sequence"/>
</dbReference>
<evidence type="ECO:0000256" key="1">
    <source>
        <dbReference type="SAM" id="MobiDB-lite"/>
    </source>
</evidence>
<comment type="caution">
    <text evidence="2">The sequence shown here is derived from an EMBL/GenBank/DDBJ whole genome shotgun (WGS) entry which is preliminary data.</text>
</comment>
<reference evidence="2 3" key="1">
    <citation type="submission" date="2024-07" db="EMBL/GenBank/DDBJ databases">
        <title>Section-level genome sequencing and comparative genomics of Aspergillus sections Usti and Cavernicolus.</title>
        <authorList>
            <consortium name="Lawrence Berkeley National Laboratory"/>
            <person name="Nybo J.L."/>
            <person name="Vesth T.C."/>
            <person name="Theobald S."/>
            <person name="Frisvad J.C."/>
            <person name="Larsen T.O."/>
            <person name="Kjaerboelling I."/>
            <person name="Rothschild-Mancinelli K."/>
            <person name="Lyhne E.K."/>
            <person name="Kogle M.E."/>
            <person name="Barry K."/>
            <person name="Clum A."/>
            <person name="Na H."/>
            <person name="Ledsgaard L."/>
            <person name="Lin J."/>
            <person name="Lipzen A."/>
            <person name="Kuo A."/>
            <person name="Riley R."/>
            <person name="Mondo S."/>
            <person name="Labutti K."/>
            <person name="Haridas S."/>
            <person name="Pangalinan J."/>
            <person name="Salamov A.A."/>
            <person name="Simmons B.A."/>
            <person name="Magnuson J.K."/>
            <person name="Chen J."/>
            <person name="Drula E."/>
            <person name="Henrissat B."/>
            <person name="Wiebenga A."/>
            <person name="Lubbers R.J."/>
            <person name="Gomes A.C."/>
            <person name="Makela M.R."/>
            <person name="Stajich J."/>
            <person name="Grigoriev I.V."/>
            <person name="Mortensen U.H."/>
            <person name="De Vries R.P."/>
            <person name="Baker S.E."/>
            <person name="Andersen M.R."/>
        </authorList>
    </citation>
    <scope>NUCLEOTIDE SEQUENCE [LARGE SCALE GENOMIC DNA]</scope>
    <source>
        <strain evidence="2 3">CBS 588.65</strain>
    </source>
</reference>
<feature type="compositionally biased region" description="Polar residues" evidence="1">
    <location>
        <begin position="337"/>
        <end position="357"/>
    </location>
</feature>
<feature type="compositionally biased region" description="Basic and acidic residues" evidence="1">
    <location>
        <begin position="266"/>
        <end position="275"/>
    </location>
</feature>
<evidence type="ECO:0000313" key="2">
    <source>
        <dbReference type="EMBL" id="KAL2821975.1"/>
    </source>
</evidence>
<keyword evidence="3" id="KW-1185">Reference proteome</keyword>
<gene>
    <name evidence="2" type="ORF">BJX63DRAFT_427335</name>
</gene>
<feature type="compositionally biased region" description="Low complexity" evidence="1">
    <location>
        <begin position="157"/>
        <end position="175"/>
    </location>
</feature>
<feature type="compositionally biased region" description="Polar residues" evidence="1">
    <location>
        <begin position="217"/>
        <end position="233"/>
    </location>
</feature>